<feature type="transmembrane region" description="Helical" evidence="1">
    <location>
        <begin position="270"/>
        <end position="287"/>
    </location>
</feature>
<evidence type="ECO:0008006" key="4">
    <source>
        <dbReference type="Google" id="ProtNLM"/>
    </source>
</evidence>
<accession>A0AA44QDF9</accession>
<dbReference type="RefSeq" id="WP_098523145.1">
    <property type="nucleotide sequence ID" value="NZ_NUYJ01000057.1"/>
</dbReference>
<feature type="transmembrane region" description="Helical" evidence="1">
    <location>
        <begin position="170"/>
        <end position="194"/>
    </location>
</feature>
<dbReference type="EMBL" id="NVBO01000034">
    <property type="protein sequence ID" value="PFS05063.1"/>
    <property type="molecule type" value="Genomic_DNA"/>
</dbReference>
<sequence length="302" mass="35207">MKRPKPIYVQTKMETSMEELWKYTQDPMLHTEWDARFTEISYLERKEDEPQRFLYKTKIGFGIEIAGEGESVGQLRKETGERISSLKFWTDSKLSLIKIGRGYWKYTPKGEKICFETQYDYETRFGRIGRMIDSYIFRPLLGWATAWSFDALKLWLEKGLHPRLLIRKSIIHWLICLILSFVWIYQGFVPKILFTNPEEMRMLSVLIGSNENGILALKIIGFLEIGFGITWLLPFQKQKLLLLHIIILISVTIAAAFTNILSFIQPFNPITLNLILIGLSAIGYINSDDLPRAKNCKRKRKG</sequence>
<keyword evidence="1" id="KW-0812">Transmembrane</keyword>
<dbReference type="InterPro" id="IPR025695">
    <property type="entry name" value="DoxX-like"/>
</dbReference>
<proteinExistence type="predicted"/>
<dbReference type="Pfam" id="PF13781">
    <property type="entry name" value="DoxX_3"/>
    <property type="match status" value="1"/>
</dbReference>
<dbReference type="SUPFAM" id="SSF55961">
    <property type="entry name" value="Bet v1-like"/>
    <property type="match status" value="1"/>
</dbReference>
<evidence type="ECO:0000313" key="3">
    <source>
        <dbReference type="Proteomes" id="UP000226357"/>
    </source>
</evidence>
<reference evidence="2 3" key="1">
    <citation type="submission" date="2017-09" db="EMBL/GenBank/DDBJ databases">
        <title>Large-scale bioinformatics analysis of Bacillus genomes uncovers conserved roles of natural products in bacterial physiology.</title>
        <authorList>
            <consortium name="Agbiome Team Llc"/>
            <person name="Bleich R.M."/>
            <person name="Grubbs K.J."/>
            <person name="Santa Maria K.C."/>
            <person name="Allen S.E."/>
            <person name="Farag S."/>
            <person name="Shank E.A."/>
            <person name="Bowers A."/>
        </authorList>
    </citation>
    <scope>NUCLEOTIDE SEQUENCE [LARGE SCALE GENOMIC DNA]</scope>
    <source>
        <strain evidence="2 3">AFS067272</strain>
    </source>
</reference>
<gene>
    <name evidence="2" type="ORF">COK38_05425</name>
</gene>
<feature type="transmembrane region" description="Helical" evidence="1">
    <location>
        <begin position="240"/>
        <end position="264"/>
    </location>
</feature>
<organism evidence="2 3">
    <name type="scientific">Bacillus cereus</name>
    <dbReference type="NCBI Taxonomy" id="1396"/>
    <lineage>
        <taxon>Bacteria</taxon>
        <taxon>Bacillati</taxon>
        <taxon>Bacillota</taxon>
        <taxon>Bacilli</taxon>
        <taxon>Bacillales</taxon>
        <taxon>Bacillaceae</taxon>
        <taxon>Bacillus</taxon>
        <taxon>Bacillus cereus group</taxon>
    </lineage>
</organism>
<keyword evidence="1" id="KW-1133">Transmembrane helix</keyword>
<feature type="transmembrane region" description="Helical" evidence="1">
    <location>
        <begin position="214"/>
        <end position="233"/>
    </location>
</feature>
<keyword evidence="1" id="KW-0472">Membrane</keyword>
<name>A0AA44QDF9_BACCE</name>
<evidence type="ECO:0000313" key="2">
    <source>
        <dbReference type="EMBL" id="PFS05063.1"/>
    </source>
</evidence>
<protein>
    <recommendedName>
        <fullName evidence="4">DoxX-like family protein</fullName>
    </recommendedName>
</protein>
<comment type="caution">
    <text evidence="2">The sequence shown here is derived from an EMBL/GenBank/DDBJ whole genome shotgun (WGS) entry which is preliminary data.</text>
</comment>
<evidence type="ECO:0000256" key="1">
    <source>
        <dbReference type="SAM" id="Phobius"/>
    </source>
</evidence>
<dbReference type="AlphaFoldDB" id="A0AA44QDF9"/>
<dbReference type="Proteomes" id="UP000226357">
    <property type="component" value="Unassembled WGS sequence"/>
</dbReference>